<name>A0ABX7N4J3_9BACT</name>
<dbReference type="PROSITE" id="PS51340">
    <property type="entry name" value="MOSC"/>
    <property type="match status" value="1"/>
</dbReference>
<dbReference type="PANTHER" id="PTHR36930:SF1">
    <property type="entry name" value="MOSC DOMAIN-CONTAINING PROTEIN"/>
    <property type="match status" value="1"/>
</dbReference>
<keyword evidence="3" id="KW-1185">Reference proteome</keyword>
<dbReference type="InterPro" id="IPR052716">
    <property type="entry name" value="MOSC_domain"/>
</dbReference>
<dbReference type="EMBL" id="CP071091">
    <property type="protein sequence ID" value="QSQ13371.1"/>
    <property type="molecule type" value="Genomic_DNA"/>
</dbReference>
<dbReference type="InterPro" id="IPR011037">
    <property type="entry name" value="Pyrv_Knase-like_insert_dom_sf"/>
</dbReference>
<dbReference type="Gene3D" id="2.40.33.20">
    <property type="entry name" value="PK beta-barrel domain-like"/>
    <property type="match status" value="1"/>
</dbReference>
<dbReference type="Pfam" id="PF03473">
    <property type="entry name" value="MOSC"/>
    <property type="match status" value="1"/>
</dbReference>
<protein>
    <submittedName>
        <fullName evidence="2">MOSC domain-containing protein</fullName>
    </submittedName>
</protein>
<organism evidence="2 3">
    <name type="scientific">Myxococcus landrumensis</name>
    <dbReference type="NCBI Taxonomy" id="2813577"/>
    <lineage>
        <taxon>Bacteria</taxon>
        <taxon>Pseudomonadati</taxon>
        <taxon>Myxococcota</taxon>
        <taxon>Myxococcia</taxon>
        <taxon>Myxococcales</taxon>
        <taxon>Cystobacterineae</taxon>
        <taxon>Myxococcaceae</taxon>
        <taxon>Myxococcus</taxon>
    </lineage>
</organism>
<gene>
    <name evidence="2" type="ORF">JY572_34330</name>
</gene>
<dbReference type="InterPro" id="IPR005302">
    <property type="entry name" value="MoCF_Sase_C"/>
</dbReference>
<evidence type="ECO:0000313" key="2">
    <source>
        <dbReference type="EMBL" id="QSQ13371.1"/>
    </source>
</evidence>
<dbReference type="Proteomes" id="UP000663090">
    <property type="component" value="Chromosome"/>
</dbReference>
<proteinExistence type="predicted"/>
<reference evidence="2 3" key="1">
    <citation type="submission" date="2021-02" db="EMBL/GenBank/DDBJ databases">
        <title>De Novo genome assembly of isolated myxobacteria.</title>
        <authorList>
            <person name="Stevens D.C."/>
        </authorList>
    </citation>
    <scope>NUCLEOTIDE SEQUENCE [LARGE SCALE GENOMIC DNA]</scope>
    <source>
        <strain evidence="2 3">SCHIC003</strain>
    </source>
</reference>
<sequence>MARSPRLVGRVVRVLVCTEKKTFVTREVAEVPLTFEGIEGDRHAGHTRPADVRTPWYPKGAPIRNTRQLSLVSSEELAQVADTLGIPEVLASWLGANIELAGIPRLTQLPPGSRVFFPQDAVLAVEGENEPCTGPGKVIEVHHPGHEKLASRFVKAAWERRGLVAWVDRPGVIRAGDEVQVMLPKPVTYVLPAE</sequence>
<feature type="domain" description="MOSC" evidence="1">
    <location>
        <begin position="25"/>
        <end position="182"/>
    </location>
</feature>
<dbReference type="SUPFAM" id="SSF50800">
    <property type="entry name" value="PK beta-barrel domain-like"/>
    <property type="match status" value="1"/>
</dbReference>
<evidence type="ECO:0000313" key="3">
    <source>
        <dbReference type="Proteomes" id="UP000663090"/>
    </source>
</evidence>
<accession>A0ABX7N4J3</accession>
<dbReference type="RefSeq" id="WP_206715067.1">
    <property type="nucleotide sequence ID" value="NZ_CP071091.1"/>
</dbReference>
<evidence type="ECO:0000259" key="1">
    <source>
        <dbReference type="PROSITE" id="PS51340"/>
    </source>
</evidence>
<dbReference type="PANTHER" id="PTHR36930">
    <property type="entry name" value="METAL-SULFUR CLUSTER BIOSYNTHESIS PROTEINS YUAD-RELATED"/>
    <property type="match status" value="1"/>
</dbReference>